<dbReference type="Proteomes" id="UP001558713">
    <property type="component" value="Unassembled WGS sequence"/>
</dbReference>
<sequence length="81" mass="8829">MDGVFIQPHNNITLVHPGRACDQSPPPSMQPPAPPLAVPLPEEPEPKRQKFDDESALAQHSGSSTIIRLFVPDVGEVVIRK</sequence>
<keyword evidence="3" id="KW-1185">Reference proteome</keyword>
<comment type="caution">
    <text evidence="2">The sequence shown here is derived from an EMBL/GenBank/DDBJ whole genome shotgun (WGS) entry which is preliminary data.</text>
</comment>
<organism evidence="2 3">
    <name type="scientific">Cardamine amara subsp. amara</name>
    <dbReference type="NCBI Taxonomy" id="228776"/>
    <lineage>
        <taxon>Eukaryota</taxon>
        <taxon>Viridiplantae</taxon>
        <taxon>Streptophyta</taxon>
        <taxon>Embryophyta</taxon>
        <taxon>Tracheophyta</taxon>
        <taxon>Spermatophyta</taxon>
        <taxon>Magnoliopsida</taxon>
        <taxon>eudicotyledons</taxon>
        <taxon>Gunneridae</taxon>
        <taxon>Pentapetalae</taxon>
        <taxon>rosids</taxon>
        <taxon>malvids</taxon>
        <taxon>Brassicales</taxon>
        <taxon>Brassicaceae</taxon>
        <taxon>Cardamineae</taxon>
        <taxon>Cardamine</taxon>
    </lineage>
</organism>
<evidence type="ECO:0000256" key="1">
    <source>
        <dbReference type="SAM" id="MobiDB-lite"/>
    </source>
</evidence>
<dbReference type="AlphaFoldDB" id="A0ABD1AR67"/>
<reference evidence="2 3" key="1">
    <citation type="submission" date="2024-04" db="EMBL/GenBank/DDBJ databases">
        <title>Genome assembly C_amara_ONT_v2.</title>
        <authorList>
            <person name="Yant L."/>
            <person name="Moore C."/>
            <person name="Slenker M."/>
        </authorList>
    </citation>
    <scope>NUCLEOTIDE SEQUENCE [LARGE SCALE GENOMIC DNA]</scope>
    <source>
        <tissue evidence="2">Leaf</tissue>
    </source>
</reference>
<feature type="compositionally biased region" description="Basic and acidic residues" evidence="1">
    <location>
        <begin position="44"/>
        <end position="53"/>
    </location>
</feature>
<name>A0ABD1AR67_CARAN</name>
<proteinExistence type="predicted"/>
<feature type="region of interest" description="Disordered" evidence="1">
    <location>
        <begin position="15"/>
        <end position="62"/>
    </location>
</feature>
<evidence type="ECO:0000313" key="3">
    <source>
        <dbReference type="Proteomes" id="UP001558713"/>
    </source>
</evidence>
<protein>
    <submittedName>
        <fullName evidence="2">Uncharacterized protein</fullName>
    </submittedName>
</protein>
<feature type="compositionally biased region" description="Pro residues" evidence="1">
    <location>
        <begin position="24"/>
        <end position="38"/>
    </location>
</feature>
<evidence type="ECO:0000313" key="2">
    <source>
        <dbReference type="EMBL" id="KAL1209247.1"/>
    </source>
</evidence>
<accession>A0ABD1AR67</accession>
<dbReference type="EMBL" id="JBANAX010000424">
    <property type="protein sequence ID" value="KAL1209247.1"/>
    <property type="molecule type" value="Genomic_DNA"/>
</dbReference>
<gene>
    <name evidence="2" type="ORF">V5N11_033107</name>
</gene>